<sequence length="483" mass="55705">MRIRFFLFTFHDETILWKDMKKLFVVCICLLFAVENGHAQLRSRVDERFELTSIMFALAGAPEYCSIGIPSYLQDIIDELTPYQESEPINYVRVLNQRYLIGYNAVSGTAAMMEIVDGEVRLQPQYDVADVVKYDNRWTEELFTTYLEMVNRFYRESDFHAFFTAHRPLYDEVTAQMDALLDGTVPDWFRSFFGKPLAGDIEVYVSLTNGPSNYAIPGGILIGSGTGVGNGQPYIDGFNAPFLVIHELSHHYTNPLFLEWWPRIEPAANVIYPHIADMMRTIGYGDASSALCEWMNDLFVIMYMTETGSENIPMYTALEMNKGFFWMERSVDFMRNFYADRERYPHVGDFMPQLVAFINYIADNFDLVLAEYENRRPYITNVYPAVGSDISGFEEIVITFSEPMFPSWGFNGTGTDDPTVECLPFDKVTWSEDGMRVTLCLQQEELKEDTRYGVYLRPSFFGSIRKFGLNEKCTTLNFHTISQ</sequence>
<evidence type="ECO:0000313" key="1">
    <source>
        <dbReference type="EMBL" id="KHE42832.1"/>
    </source>
</evidence>
<protein>
    <recommendedName>
        <fullName evidence="3">SbsA Ig-like domain-containing protein</fullName>
    </recommendedName>
</protein>
<organism evidence="1 2">
    <name type="scientific">Alistipes inops</name>
    <dbReference type="NCBI Taxonomy" id="1501391"/>
    <lineage>
        <taxon>Bacteria</taxon>
        <taxon>Pseudomonadati</taxon>
        <taxon>Bacteroidota</taxon>
        <taxon>Bacteroidia</taxon>
        <taxon>Bacteroidales</taxon>
        <taxon>Rikenellaceae</taxon>
        <taxon>Alistipes</taxon>
    </lineage>
</organism>
<gene>
    <name evidence="1" type="ORF">LG35_02195</name>
</gene>
<evidence type="ECO:0008006" key="3">
    <source>
        <dbReference type="Google" id="ProtNLM"/>
    </source>
</evidence>
<comment type="caution">
    <text evidence="1">The sequence shown here is derived from an EMBL/GenBank/DDBJ whole genome shotgun (WGS) entry which is preliminary data.</text>
</comment>
<accession>A0ABR4YKR1</accession>
<proteinExistence type="predicted"/>
<name>A0ABR4YKR1_9BACT</name>
<dbReference type="Proteomes" id="UP000030889">
    <property type="component" value="Unassembled WGS sequence"/>
</dbReference>
<evidence type="ECO:0000313" key="2">
    <source>
        <dbReference type="Proteomes" id="UP000030889"/>
    </source>
</evidence>
<reference evidence="1 2" key="1">
    <citation type="submission" date="2014-09" db="EMBL/GenBank/DDBJ databases">
        <title>Alistipes sp. 627, sp. nov., a novel member of the family Rikenellaceae isolated from human faeces.</title>
        <authorList>
            <person name="Shkoporov A.N."/>
            <person name="Chaplin A.V."/>
            <person name="Motuzova O.V."/>
            <person name="Kafarskaia L.I."/>
            <person name="Khokhlova E.V."/>
            <person name="Efimov B.A."/>
        </authorList>
    </citation>
    <scope>NUCLEOTIDE SEQUENCE [LARGE SCALE GENOMIC DNA]</scope>
    <source>
        <strain evidence="1 2">627</strain>
    </source>
</reference>
<dbReference type="EMBL" id="JRGF01000002">
    <property type="protein sequence ID" value="KHE42832.1"/>
    <property type="molecule type" value="Genomic_DNA"/>
</dbReference>
<keyword evidence="2" id="KW-1185">Reference proteome</keyword>